<dbReference type="RefSeq" id="WP_286592972.1">
    <property type="nucleotide sequence ID" value="NZ_JACANB010000001.1"/>
</dbReference>
<evidence type="ECO:0000259" key="1">
    <source>
        <dbReference type="Pfam" id="PF00535"/>
    </source>
</evidence>
<protein>
    <submittedName>
        <fullName evidence="2">Glycosyltransferase family 2 protein</fullName>
    </submittedName>
</protein>
<dbReference type="InterPro" id="IPR050834">
    <property type="entry name" value="Glycosyltransf_2"/>
</dbReference>
<dbReference type="CDD" id="cd00761">
    <property type="entry name" value="Glyco_tranf_GTA_type"/>
    <property type="match status" value="1"/>
</dbReference>
<sequence>MSNKPLISIIIPTYNYAEKVERAIQSVLAQLTDKHELIVINDGSTDTTEVVLNNLLFATDHRFQVLHKKNKGLAATRNRGIKAAASDWFIFLDADDEMMPGALKEIEQHLEENPASRMIIGGYISVWPDNAKQKESLPKSLPTSSISRVKGYLVDKTISLANGATVMHRDLFIKGMYPEHFRNAEDLPVFAQALANYHCTVLKRPLAKIHKHSTSLRHNVEYDRQVGLTLVKELFATKRLPEDCLQLEKAFTGQRALSLFRGYYTAKLYKEARQMYIYAFSVDWKVVFKFSYTRKYIKSLFK</sequence>
<reference evidence="2" key="2">
    <citation type="journal article" date="2022" name="Sci. Total Environ.">
        <title>Prevalence, transmission, and molecular epidemiology of tet(X)-positive bacteria among humans, animals, and environmental niches in China: An epidemiological, and genomic-based study.</title>
        <authorList>
            <person name="Dong N."/>
            <person name="Zeng Y."/>
            <person name="Cai C."/>
            <person name="Sun C."/>
            <person name="Lu J."/>
            <person name="Liu C."/>
            <person name="Zhou H."/>
            <person name="Sun Q."/>
            <person name="Shu L."/>
            <person name="Wang H."/>
            <person name="Wang Y."/>
            <person name="Wang S."/>
            <person name="Wu C."/>
            <person name="Chan E.W."/>
            <person name="Chen G."/>
            <person name="Shen Z."/>
            <person name="Chen S."/>
            <person name="Zhang R."/>
        </authorList>
    </citation>
    <scope>NUCLEOTIDE SEQUENCE</scope>
    <source>
        <strain evidence="2">DF46-2-2</strain>
    </source>
</reference>
<evidence type="ECO:0000313" key="3">
    <source>
        <dbReference type="Proteomes" id="UP001173465"/>
    </source>
</evidence>
<dbReference type="Proteomes" id="UP001173465">
    <property type="component" value="Unassembled WGS sequence"/>
</dbReference>
<dbReference type="InterPro" id="IPR001173">
    <property type="entry name" value="Glyco_trans_2-like"/>
</dbReference>
<dbReference type="Pfam" id="PF00535">
    <property type="entry name" value="Glycos_transf_2"/>
    <property type="match status" value="1"/>
</dbReference>
<dbReference type="SUPFAM" id="SSF53448">
    <property type="entry name" value="Nucleotide-diphospho-sugar transferases"/>
    <property type="match status" value="1"/>
</dbReference>
<comment type="caution">
    <text evidence="2">The sequence shown here is derived from an EMBL/GenBank/DDBJ whole genome shotgun (WGS) entry which is preliminary data.</text>
</comment>
<proteinExistence type="predicted"/>
<name>A0AAW7DNL8_9GAMM</name>
<dbReference type="InterPro" id="IPR029044">
    <property type="entry name" value="Nucleotide-diphossugar_trans"/>
</dbReference>
<accession>A0AAW7DNL8</accession>
<dbReference type="AlphaFoldDB" id="A0AAW7DNL8"/>
<feature type="domain" description="Glycosyltransferase 2-like" evidence="1">
    <location>
        <begin position="8"/>
        <end position="137"/>
    </location>
</feature>
<gene>
    <name evidence="2" type="ORF">HX099_01765</name>
</gene>
<dbReference type="PANTHER" id="PTHR43685">
    <property type="entry name" value="GLYCOSYLTRANSFERASE"/>
    <property type="match status" value="1"/>
</dbReference>
<reference evidence="2" key="1">
    <citation type="submission" date="2020-06" db="EMBL/GenBank/DDBJ databases">
        <authorList>
            <person name="Dong N."/>
        </authorList>
    </citation>
    <scope>NUCLEOTIDE SEQUENCE</scope>
    <source>
        <strain evidence="2">DF46-2-2</strain>
    </source>
</reference>
<dbReference type="PANTHER" id="PTHR43685:SF11">
    <property type="entry name" value="GLYCOSYLTRANSFERASE TAGX-RELATED"/>
    <property type="match status" value="1"/>
</dbReference>
<dbReference type="Gene3D" id="3.90.550.10">
    <property type="entry name" value="Spore Coat Polysaccharide Biosynthesis Protein SpsA, Chain A"/>
    <property type="match status" value="1"/>
</dbReference>
<evidence type="ECO:0000313" key="2">
    <source>
        <dbReference type="EMBL" id="MDM1695399.1"/>
    </source>
</evidence>
<dbReference type="EMBL" id="JACANB010000001">
    <property type="protein sequence ID" value="MDM1695399.1"/>
    <property type="molecule type" value="Genomic_DNA"/>
</dbReference>
<organism evidence="2 3">
    <name type="scientific">Thiopseudomonas alkaliphila</name>
    <dbReference type="NCBI Taxonomy" id="1697053"/>
    <lineage>
        <taxon>Bacteria</taxon>
        <taxon>Pseudomonadati</taxon>
        <taxon>Pseudomonadota</taxon>
        <taxon>Gammaproteobacteria</taxon>
        <taxon>Pseudomonadales</taxon>
        <taxon>Pseudomonadaceae</taxon>
        <taxon>Thiopseudomonas</taxon>
    </lineage>
</organism>